<reference evidence="1" key="1">
    <citation type="submission" date="2012-11" db="EMBL/GenBank/DDBJ databases">
        <title>An American mink transcriptome.</title>
        <authorList>
            <person name="Anistoroaei R."/>
            <person name="Christensen K."/>
        </authorList>
    </citation>
    <scope>NUCLEOTIDE SEQUENCE</scope>
    <source>
        <tissue evidence="1">Pool of brain</tissue>
    </source>
</reference>
<proteinExistence type="evidence at transcript level"/>
<dbReference type="AlphaFoldDB" id="U6DTT2"/>
<evidence type="ECO:0000313" key="1">
    <source>
        <dbReference type="EMBL" id="CCP85472.1"/>
    </source>
</evidence>
<name>U6DTT2_NEOVI</name>
<gene>
    <name evidence="1" type="primary">A2RRM7</name>
</gene>
<sequence>RQAAMTKAPRTPRPQRRGAALQRCQPCLRSSVSPRWPKWPPWKMCTGVRGPLRSPMMDSQKKCHRPLYLFPALTSEAPLIVKHCALPTTLALSVPRDASESVWWEIQTANKCALPCTAQIHLKRKLASWAAVCSFGTQSL</sequence>
<dbReference type="EMBL" id="HAAF01013650">
    <property type="protein sequence ID" value="CCP85472.1"/>
    <property type="molecule type" value="mRNA"/>
</dbReference>
<protein>
    <submittedName>
        <fullName evidence="1">BBX protein</fullName>
    </submittedName>
</protein>
<organism evidence="1">
    <name type="scientific">Neovison vison</name>
    <name type="common">American mink</name>
    <name type="synonym">Mustela vison</name>
    <dbReference type="NCBI Taxonomy" id="452646"/>
    <lineage>
        <taxon>Eukaryota</taxon>
        <taxon>Metazoa</taxon>
        <taxon>Chordata</taxon>
        <taxon>Craniata</taxon>
        <taxon>Vertebrata</taxon>
        <taxon>Euteleostomi</taxon>
        <taxon>Mammalia</taxon>
        <taxon>Eutheria</taxon>
        <taxon>Laurasiatheria</taxon>
        <taxon>Carnivora</taxon>
        <taxon>Caniformia</taxon>
        <taxon>Musteloidea</taxon>
        <taxon>Mustelidae</taxon>
        <taxon>Mustelinae</taxon>
        <taxon>Neogale</taxon>
    </lineage>
</organism>
<feature type="non-terminal residue" evidence="1">
    <location>
        <position position="140"/>
    </location>
</feature>
<feature type="non-terminal residue" evidence="1">
    <location>
        <position position="1"/>
    </location>
</feature>
<accession>U6DTT2</accession>